<dbReference type="PANTHER" id="PTHR43867:SF2">
    <property type="entry name" value="CELLULOSE SYNTHASE CATALYTIC SUBUNIT A [UDP-FORMING]"/>
    <property type="match status" value="1"/>
</dbReference>
<keyword evidence="6 8" id="KW-0472">Membrane</keyword>
<keyword evidence="5 8" id="KW-1133">Transmembrane helix</keyword>
<dbReference type="InterPro" id="IPR029044">
    <property type="entry name" value="Nucleotide-diphossugar_trans"/>
</dbReference>
<feature type="compositionally biased region" description="Low complexity" evidence="7">
    <location>
        <begin position="525"/>
        <end position="536"/>
    </location>
</feature>
<evidence type="ECO:0000313" key="10">
    <source>
        <dbReference type="EMBL" id="SDP69671.1"/>
    </source>
</evidence>
<feature type="transmembrane region" description="Helical" evidence="8">
    <location>
        <begin position="447"/>
        <end position="470"/>
    </location>
</feature>
<dbReference type="STRING" id="1052260.SAMN05660199_04639"/>
<keyword evidence="2" id="KW-0328">Glycosyltransferase</keyword>
<dbReference type="PANTHER" id="PTHR43867">
    <property type="entry name" value="CELLULOSE SYNTHASE CATALYTIC SUBUNIT A [UDP-FORMING]"/>
    <property type="match status" value="1"/>
</dbReference>
<organism evidence="10 11">
    <name type="scientific">Klenkia soli</name>
    <dbReference type="NCBI Taxonomy" id="1052260"/>
    <lineage>
        <taxon>Bacteria</taxon>
        <taxon>Bacillati</taxon>
        <taxon>Actinomycetota</taxon>
        <taxon>Actinomycetes</taxon>
        <taxon>Geodermatophilales</taxon>
        <taxon>Geodermatophilaceae</taxon>
        <taxon>Klenkia</taxon>
    </lineage>
</organism>
<feature type="domain" description="Glycosyltransferase 2-like" evidence="9">
    <location>
        <begin position="180"/>
        <end position="391"/>
    </location>
</feature>
<feature type="region of interest" description="Disordered" evidence="7">
    <location>
        <begin position="503"/>
        <end position="548"/>
    </location>
</feature>
<dbReference type="RefSeq" id="WP_091250811.1">
    <property type="nucleotide sequence ID" value="NZ_FNIR01000023.1"/>
</dbReference>
<dbReference type="GO" id="GO:0016758">
    <property type="term" value="F:hexosyltransferase activity"/>
    <property type="evidence" value="ECO:0007669"/>
    <property type="project" value="TreeGrafter"/>
</dbReference>
<evidence type="ECO:0000256" key="7">
    <source>
        <dbReference type="SAM" id="MobiDB-lite"/>
    </source>
</evidence>
<evidence type="ECO:0000256" key="1">
    <source>
        <dbReference type="ARBA" id="ARBA00004141"/>
    </source>
</evidence>
<dbReference type="EMBL" id="FNIR01000023">
    <property type="protein sequence ID" value="SDP69671.1"/>
    <property type="molecule type" value="Genomic_DNA"/>
</dbReference>
<accession>A0A1H0UU90</accession>
<evidence type="ECO:0000256" key="2">
    <source>
        <dbReference type="ARBA" id="ARBA00022676"/>
    </source>
</evidence>
<dbReference type="SUPFAM" id="SSF53448">
    <property type="entry name" value="Nucleotide-diphospho-sugar transferases"/>
    <property type="match status" value="1"/>
</dbReference>
<keyword evidence="3" id="KW-0808">Transferase</keyword>
<reference evidence="11" key="1">
    <citation type="submission" date="2016-10" db="EMBL/GenBank/DDBJ databases">
        <authorList>
            <person name="Varghese N."/>
            <person name="Submissions S."/>
        </authorList>
    </citation>
    <scope>NUCLEOTIDE SEQUENCE [LARGE SCALE GENOMIC DNA]</scope>
    <source>
        <strain evidence="11">DSM 45843</strain>
    </source>
</reference>
<feature type="transmembrane region" description="Helical" evidence="8">
    <location>
        <begin position="380"/>
        <end position="400"/>
    </location>
</feature>
<feature type="transmembrane region" description="Helical" evidence="8">
    <location>
        <begin position="25"/>
        <end position="42"/>
    </location>
</feature>
<dbReference type="InterPro" id="IPR050321">
    <property type="entry name" value="Glycosyltr_2/OpgH_subfam"/>
</dbReference>
<dbReference type="Proteomes" id="UP000199088">
    <property type="component" value="Unassembled WGS sequence"/>
</dbReference>
<evidence type="ECO:0000256" key="3">
    <source>
        <dbReference type="ARBA" id="ARBA00022679"/>
    </source>
</evidence>
<feature type="transmembrane region" description="Helical" evidence="8">
    <location>
        <begin position="51"/>
        <end position="74"/>
    </location>
</feature>
<dbReference type="InterPro" id="IPR001173">
    <property type="entry name" value="Glyco_trans_2-like"/>
</dbReference>
<protein>
    <submittedName>
        <fullName evidence="10">Cellulose synthase (UDP-forming)</fullName>
    </submittedName>
</protein>
<feature type="transmembrane region" description="Helical" evidence="8">
    <location>
        <begin position="476"/>
        <end position="493"/>
    </location>
</feature>
<keyword evidence="4 8" id="KW-0812">Transmembrane</keyword>
<dbReference type="AlphaFoldDB" id="A0A1H0UU90"/>
<evidence type="ECO:0000256" key="4">
    <source>
        <dbReference type="ARBA" id="ARBA00022692"/>
    </source>
</evidence>
<evidence type="ECO:0000313" key="11">
    <source>
        <dbReference type="Proteomes" id="UP000199088"/>
    </source>
</evidence>
<gene>
    <name evidence="10" type="ORF">SAMN05660199_04639</name>
</gene>
<dbReference type="CDD" id="cd06421">
    <property type="entry name" value="CESA_CelA_like"/>
    <property type="match status" value="1"/>
</dbReference>
<dbReference type="Gene3D" id="3.90.550.10">
    <property type="entry name" value="Spore Coat Polysaccharide Biosynthesis Protein SpsA, Chain A"/>
    <property type="match status" value="1"/>
</dbReference>
<name>A0A1H0UU90_9ACTN</name>
<dbReference type="GO" id="GO:0005886">
    <property type="term" value="C:plasma membrane"/>
    <property type="evidence" value="ECO:0007669"/>
    <property type="project" value="TreeGrafter"/>
</dbReference>
<evidence type="ECO:0000256" key="6">
    <source>
        <dbReference type="ARBA" id="ARBA00023136"/>
    </source>
</evidence>
<dbReference type="Pfam" id="PF13632">
    <property type="entry name" value="Glyco_trans_2_3"/>
    <property type="match status" value="1"/>
</dbReference>
<comment type="subcellular location">
    <subcellularLocation>
        <location evidence="1">Membrane</location>
        <topology evidence="1">Multi-pass membrane protein</topology>
    </subcellularLocation>
</comment>
<proteinExistence type="predicted"/>
<evidence type="ECO:0000259" key="9">
    <source>
        <dbReference type="Pfam" id="PF13632"/>
    </source>
</evidence>
<evidence type="ECO:0000256" key="8">
    <source>
        <dbReference type="SAM" id="Phobius"/>
    </source>
</evidence>
<feature type="transmembrane region" description="Helical" evidence="8">
    <location>
        <begin position="347"/>
        <end position="368"/>
    </location>
</feature>
<evidence type="ECO:0000256" key="5">
    <source>
        <dbReference type="ARBA" id="ARBA00022989"/>
    </source>
</evidence>
<keyword evidence="11" id="KW-1185">Reference proteome</keyword>
<sequence length="548" mass="59856">MPGTTQPTGSTRFLAWRPLQRSTRLAILLALLATASYQMFLLDPSHRGNTWLWLAMIAAELITAAAALGTWWTILAHDDRSESADVTVWRNRLRSTETPPTIDVFITACGEPVGLIAATVRAARDMQLAHETFVLDDGDDDELQAVCADLGVHYLRRGGSLHAKAGNVNAALARTRGEMVVVFDADHVPDVDFLIQVLPHFVDPAVAFVQSPQFYDNRVNIIATGASEAQRMFYELVCPGKNHFNAAFCVGTNVMFRRAALDEIGGIWTGSNSEDIWTSLELHRRGWRSVYVPQVLSHGLAPEEIEPFLKQQLRWASGGFEILLRGKLFRRSGLTLDQRLQYLFTGLHYTLSISMLIFMALPAAYLLFGLSPINVDGWTWATHYIPYLVMTFLVAILQAGGLRGSAIVTSIASSWVHARALVAVLLRRRATWSATNASGRVGGNLWSVFPHAVLMTLNAAGIVVGFTVMADPATTYLSAFWAGLNVLLLGRIVREGLRRGPATAVDEDHTPLADAPSAEPAAVRTPGPWGTATTTGLRDTASTSGDLR</sequence>